<accession>A0A0L0V975</accession>
<gene>
    <name evidence="1" type="ORF">PSTG_10905</name>
</gene>
<evidence type="ECO:0000313" key="2">
    <source>
        <dbReference type="Proteomes" id="UP000054564"/>
    </source>
</evidence>
<protein>
    <submittedName>
        <fullName evidence="1">Uncharacterized protein</fullName>
    </submittedName>
</protein>
<organism evidence="1 2">
    <name type="scientific">Puccinia striiformis f. sp. tritici PST-78</name>
    <dbReference type="NCBI Taxonomy" id="1165861"/>
    <lineage>
        <taxon>Eukaryota</taxon>
        <taxon>Fungi</taxon>
        <taxon>Dikarya</taxon>
        <taxon>Basidiomycota</taxon>
        <taxon>Pucciniomycotina</taxon>
        <taxon>Pucciniomycetes</taxon>
        <taxon>Pucciniales</taxon>
        <taxon>Pucciniaceae</taxon>
        <taxon>Puccinia</taxon>
    </lineage>
</organism>
<name>A0A0L0V975_9BASI</name>
<reference evidence="2" key="1">
    <citation type="submission" date="2014-03" db="EMBL/GenBank/DDBJ databases">
        <title>The Genome Sequence of Puccinia striiformis f. sp. tritici PST-78.</title>
        <authorList>
            <consortium name="The Broad Institute Genome Sequencing Platform"/>
            <person name="Cuomo C."/>
            <person name="Hulbert S."/>
            <person name="Chen X."/>
            <person name="Walker B."/>
            <person name="Young S.K."/>
            <person name="Zeng Q."/>
            <person name="Gargeya S."/>
            <person name="Fitzgerald M."/>
            <person name="Haas B."/>
            <person name="Abouelleil A."/>
            <person name="Alvarado L."/>
            <person name="Arachchi H.M."/>
            <person name="Berlin A.M."/>
            <person name="Chapman S.B."/>
            <person name="Goldberg J."/>
            <person name="Griggs A."/>
            <person name="Gujja S."/>
            <person name="Hansen M."/>
            <person name="Howarth C."/>
            <person name="Imamovic A."/>
            <person name="Larimer J."/>
            <person name="McCowan C."/>
            <person name="Montmayeur A."/>
            <person name="Murphy C."/>
            <person name="Neiman D."/>
            <person name="Pearson M."/>
            <person name="Priest M."/>
            <person name="Roberts A."/>
            <person name="Saif S."/>
            <person name="Shea T."/>
            <person name="Sisk P."/>
            <person name="Sykes S."/>
            <person name="Wortman J."/>
            <person name="Nusbaum C."/>
            <person name="Birren B."/>
        </authorList>
    </citation>
    <scope>NUCLEOTIDE SEQUENCE [LARGE SCALE GENOMIC DNA]</scope>
    <source>
        <strain evidence="2">race PST-78</strain>
    </source>
</reference>
<evidence type="ECO:0000313" key="1">
    <source>
        <dbReference type="EMBL" id="KNE95845.1"/>
    </source>
</evidence>
<dbReference type="EMBL" id="AJIL01000091">
    <property type="protein sequence ID" value="KNE95845.1"/>
    <property type="molecule type" value="Genomic_DNA"/>
</dbReference>
<dbReference type="AlphaFoldDB" id="A0A0L0V975"/>
<dbReference type="Proteomes" id="UP000054564">
    <property type="component" value="Unassembled WGS sequence"/>
</dbReference>
<sequence>MRVGNTTEHQPLPGGELVELGPMIITGSGENKITRVRYTNLMNIGNPTLELIVAHNPSGNGDG</sequence>
<keyword evidence="2" id="KW-1185">Reference proteome</keyword>
<comment type="caution">
    <text evidence="1">The sequence shown here is derived from an EMBL/GenBank/DDBJ whole genome shotgun (WGS) entry which is preliminary data.</text>
</comment>
<proteinExistence type="predicted"/>